<comment type="caution">
    <text evidence="4">The sequence shown here is derived from an EMBL/GenBank/DDBJ whole genome shotgun (WGS) entry which is preliminary data.</text>
</comment>
<dbReference type="PANTHER" id="PTHR43976">
    <property type="entry name" value="SHORT CHAIN DEHYDROGENASE"/>
    <property type="match status" value="1"/>
</dbReference>
<reference evidence="4 5" key="1">
    <citation type="journal article" date="2015" name="Stand. Genomic Sci.">
        <title>Genomic Encyclopedia of Bacterial and Archaeal Type Strains, Phase III: the genomes of soil and plant-associated and newly described type strains.</title>
        <authorList>
            <person name="Whitman W.B."/>
            <person name="Woyke T."/>
            <person name="Klenk H.P."/>
            <person name="Zhou Y."/>
            <person name="Lilburn T.G."/>
            <person name="Beck B.J."/>
            <person name="De Vos P."/>
            <person name="Vandamme P."/>
            <person name="Eisen J.A."/>
            <person name="Garrity G."/>
            <person name="Hugenholtz P."/>
            <person name="Kyrpides N.C."/>
        </authorList>
    </citation>
    <scope>NUCLEOTIDE SEQUENCE [LARGE SCALE GENOMIC DNA]</scope>
    <source>
        <strain evidence="4 5">CGMCC 1.10822</strain>
    </source>
</reference>
<dbReference type="SUPFAM" id="SSF51735">
    <property type="entry name" value="NAD(P)-binding Rossmann-fold domains"/>
    <property type="match status" value="1"/>
</dbReference>
<dbReference type="PANTHER" id="PTHR43976:SF16">
    <property type="entry name" value="SHORT-CHAIN DEHYDROGENASE_REDUCTASE FAMILY PROTEIN"/>
    <property type="match status" value="1"/>
</dbReference>
<evidence type="ECO:0000256" key="1">
    <source>
        <dbReference type="ARBA" id="ARBA00006484"/>
    </source>
</evidence>
<name>A0A562RBZ2_9BURK</name>
<dbReference type="CDD" id="cd05374">
    <property type="entry name" value="17beta-HSD-like_SDR_c"/>
    <property type="match status" value="1"/>
</dbReference>
<dbReference type="PROSITE" id="PS00061">
    <property type="entry name" value="ADH_SHORT"/>
    <property type="match status" value="1"/>
</dbReference>
<dbReference type="GO" id="GO:0016491">
    <property type="term" value="F:oxidoreductase activity"/>
    <property type="evidence" value="ECO:0007669"/>
    <property type="project" value="UniProtKB-KW"/>
</dbReference>
<dbReference type="AlphaFoldDB" id="A0A562RBZ2"/>
<organism evidence="4 5">
    <name type="scientific">Pseudoduganella lurida</name>
    <dbReference type="NCBI Taxonomy" id="1036180"/>
    <lineage>
        <taxon>Bacteria</taxon>
        <taxon>Pseudomonadati</taxon>
        <taxon>Pseudomonadota</taxon>
        <taxon>Betaproteobacteria</taxon>
        <taxon>Burkholderiales</taxon>
        <taxon>Oxalobacteraceae</taxon>
        <taxon>Telluria group</taxon>
        <taxon>Pseudoduganella</taxon>
    </lineage>
</organism>
<accession>A0A562RBZ2</accession>
<dbReference type="PRINTS" id="PR00081">
    <property type="entry name" value="GDHRDH"/>
</dbReference>
<dbReference type="RefSeq" id="WP_145649179.1">
    <property type="nucleotide sequence ID" value="NZ_VLLB01000003.1"/>
</dbReference>
<dbReference type="PRINTS" id="PR00080">
    <property type="entry name" value="SDRFAMILY"/>
</dbReference>
<dbReference type="NCBIfam" id="NF004824">
    <property type="entry name" value="PRK06180.1"/>
    <property type="match status" value="1"/>
</dbReference>
<dbReference type="Pfam" id="PF00106">
    <property type="entry name" value="adh_short"/>
    <property type="match status" value="1"/>
</dbReference>
<dbReference type="InterPro" id="IPR002347">
    <property type="entry name" value="SDR_fam"/>
</dbReference>
<dbReference type="InterPro" id="IPR051911">
    <property type="entry name" value="SDR_oxidoreductase"/>
</dbReference>
<dbReference type="Gene3D" id="3.40.50.720">
    <property type="entry name" value="NAD(P)-binding Rossmann-like Domain"/>
    <property type="match status" value="1"/>
</dbReference>
<comment type="similarity">
    <text evidence="1 3">Belongs to the short-chain dehydrogenases/reductases (SDR) family.</text>
</comment>
<evidence type="ECO:0000256" key="3">
    <source>
        <dbReference type="RuleBase" id="RU000363"/>
    </source>
</evidence>
<keyword evidence="2" id="KW-0560">Oxidoreductase</keyword>
<proteinExistence type="inferred from homology"/>
<evidence type="ECO:0000313" key="5">
    <source>
        <dbReference type="Proteomes" id="UP000318431"/>
    </source>
</evidence>
<dbReference type="InterPro" id="IPR020904">
    <property type="entry name" value="Sc_DH/Rdtase_CS"/>
</dbReference>
<dbReference type="EMBL" id="VLLB01000003">
    <property type="protein sequence ID" value="TWI66571.1"/>
    <property type="molecule type" value="Genomic_DNA"/>
</dbReference>
<dbReference type="OrthoDB" id="9789083at2"/>
<protein>
    <submittedName>
        <fullName evidence="4">Short-subunit dehydrogenase</fullName>
    </submittedName>
</protein>
<sequence>MTTWFITGVSGGLGKAIATAALARGDTVAGTVRGAAQLDAFETIAPGRALGFVLDVRDEAALHAAVASVEAQTAGIDVLVNNAGYGICGAVEETSLAEARAQFDVNVFGPLAAAQAVLPAMRRRQAGRIINISSVSGVATWAGTGIYCGSKHALEGIMQTMADEVAELGIKVISIQPGGMRTDYAGRSLLKTQRRIGDYEGAARDAERVMNGHAGHEPGDPDQVARVVLEMADHEEPPRQLLLGADALFYATQKQSQVQASMGQWLATSMSTAFRAP</sequence>
<dbReference type="InterPro" id="IPR036291">
    <property type="entry name" value="NAD(P)-bd_dom_sf"/>
</dbReference>
<evidence type="ECO:0000313" key="4">
    <source>
        <dbReference type="EMBL" id="TWI66571.1"/>
    </source>
</evidence>
<evidence type="ECO:0000256" key="2">
    <source>
        <dbReference type="ARBA" id="ARBA00023002"/>
    </source>
</evidence>
<gene>
    <name evidence="4" type="ORF">IP91_02390</name>
</gene>
<keyword evidence="5" id="KW-1185">Reference proteome</keyword>
<dbReference type="Proteomes" id="UP000318431">
    <property type="component" value="Unassembled WGS sequence"/>
</dbReference>